<name>A0ABX8WZE5_9CYAN</name>
<dbReference type="PANTHER" id="PTHR43861">
    <property type="entry name" value="TRANS-ACONITATE 2-METHYLTRANSFERASE-RELATED"/>
    <property type="match status" value="1"/>
</dbReference>
<proteinExistence type="predicted"/>
<feature type="domain" description="Methyltransferase type 11" evidence="1">
    <location>
        <begin position="97"/>
        <end position="153"/>
    </location>
</feature>
<dbReference type="GO" id="GO:0032259">
    <property type="term" value="P:methylation"/>
    <property type="evidence" value="ECO:0007669"/>
    <property type="project" value="UniProtKB-KW"/>
</dbReference>
<reference evidence="2 3" key="1">
    <citation type="journal article" date="2022" name="J. Am. Chem. Soc.">
        <title>Biosynthesis of Guanitoxin Enables Global Environmental Detection in Freshwater Cyanobacteria.</title>
        <authorList>
            <person name="Lima S.T."/>
            <person name="Fallon T.R."/>
            <person name="Cordoza J.L."/>
            <person name="Chekan J.R."/>
            <person name="Delbaje E."/>
            <person name="Hopiavuori A.R."/>
            <person name="Alvarenga D.O."/>
            <person name="Wood S.M."/>
            <person name="Luhavaya H."/>
            <person name="Baumgartner J.T."/>
            <person name="Dorr F.A."/>
            <person name="Etchegaray A."/>
            <person name="Pinto E."/>
            <person name="McKinnie S.M.K."/>
            <person name="Fiore M.F."/>
            <person name="Moore B.S."/>
        </authorList>
    </citation>
    <scope>NUCLEOTIDE SEQUENCE [LARGE SCALE GENOMIC DNA]</scope>
    <source>
        <strain evidence="2 3">ITEP-024</strain>
    </source>
</reference>
<accession>A0ABX8WZE5</accession>
<evidence type="ECO:0000259" key="1">
    <source>
        <dbReference type="Pfam" id="PF08241"/>
    </source>
</evidence>
<keyword evidence="3" id="KW-1185">Reference proteome</keyword>
<keyword evidence="2" id="KW-0489">Methyltransferase</keyword>
<gene>
    <name evidence="2" type="ORF">K2F26_24080</name>
</gene>
<feature type="domain" description="Methyltransferase type 11" evidence="1">
    <location>
        <begin position="347"/>
        <end position="387"/>
    </location>
</feature>
<keyword evidence="2" id="KW-0808">Transferase</keyword>
<dbReference type="InterPro" id="IPR029063">
    <property type="entry name" value="SAM-dependent_MTases_sf"/>
</dbReference>
<dbReference type="Gene3D" id="3.40.50.150">
    <property type="entry name" value="Vaccinia Virus protein VP39"/>
    <property type="match status" value="3"/>
</dbReference>
<dbReference type="PANTHER" id="PTHR43861:SF1">
    <property type="entry name" value="TRANS-ACONITATE 2-METHYLTRANSFERASE"/>
    <property type="match status" value="1"/>
</dbReference>
<dbReference type="CDD" id="cd02440">
    <property type="entry name" value="AdoMet_MTases"/>
    <property type="match status" value="1"/>
</dbReference>
<dbReference type="Proteomes" id="UP000826540">
    <property type="component" value="Chromosome"/>
</dbReference>
<dbReference type="InterPro" id="IPR013216">
    <property type="entry name" value="Methyltransf_11"/>
</dbReference>
<evidence type="ECO:0000313" key="3">
    <source>
        <dbReference type="Proteomes" id="UP000826540"/>
    </source>
</evidence>
<dbReference type="RefSeq" id="WP_220609799.1">
    <property type="nucleotide sequence ID" value="NZ_CP080598.1"/>
</dbReference>
<protein>
    <submittedName>
        <fullName evidence="2">Class I SAM-dependent methyltransferase</fullName>
    </submittedName>
</protein>
<dbReference type="GO" id="GO:0008168">
    <property type="term" value="F:methyltransferase activity"/>
    <property type="evidence" value="ECO:0007669"/>
    <property type="project" value="UniProtKB-KW"/>
</dbReference>
<organism evidence="2 3">
    <name type="scientific">Sphaerospermopsis torques-reginae ITEP-024</name>
    <dbReference type="NCBI Taxonomy" id="984208"/>
    <lineage>
        <taxon>Bacteria</taxon>
        <taxon>Bacillati</taxon>
        <taxon>Cyanobacteriota</taxon>
        <taxon>Cyanophyceae</taxon>
        <taxon>Nostocales</taxon>
        <taxon>Aphanizomenonaceae</taxon>
        <taxon>Sphaerospermopsis</taxon>
        <taxon>Sphaerospermopsis torques-reginae</taxon>
    </lineage>
</organism>
<dbReference type="Pfam" id="PF08241">
    <property type="entry name" value="Methyltransf_11"/>
    <property type="match status" value="2"/>
</dbReference>
<sequence length="899" mass="102951">MLKQEQIQECQTKFNLSYHVNFAHICQQLVGFENKDVLEVGGSLPPDFVFDYLGVKSWTGIETPDYEESLEETGGITHTGTIIKNIKNTSDYKFNNKQQNKYNLYLENIEDLPEEYYNQYDLIFSIATFEHIHKLPLALDKMFLALKPGGKLFSMFSPIWSAYDGHHLPNIVDQQGQKFHFGDSPIPPWGHLLMNPPQMYSHLCQFTDKETANLMVYYIYHSSHINRLFTEDYLAYINQSSFITDKIELTFTRPIDLEIKSKLEHFYPGRKYFQNNGILLICDKQEEKNLFESDQQQLNKKSIDIMNNANLLVNVDLGCGTHKAEGFIGVDLVAADGVDVIANLNGHFPFPDNSVDFLKAHDIIEHLPDRIHTMNEIWRILKPDGIVDISVPSTDGRGAFQDPTHVSFWNINSFMYYCQEFPPYLAGCQSHYGFKGEFSIVSIDEKNSGNQVIHVHAVLKAIKSAENNYQLNLRNTNFIIFPDWSQSIEVIFAQLLNICQAIIDHPKNSDIALLIDIQNTSLEDGNFLLADVVLNLCYQGNMETDDDKLPQFNLLKTNSPEEYKGLLPVLHSRIILECEDKKFINQIGLEQLPSFSLEELKSAALAVEKSQLLDNLPNTQSQQQESSLSKAYQKFAEQKFSEAIELFKQTIIENPQFSETGLIPLAHSLILATDWQEISRNLPPGINYLQTSGWLNSLYSGKPINQEAKPIPWYTYPAIEFIENKIDSDFRIFEYGSGNSSLWWSKRVTQVISIENDANWFNYIKENMPSNVELYLIEDDLEYASAILEYEDHLFDVIIVDGSNRNQCAEFAISKVKDQGFIIFDNTDDHRHAEGVKKLLDSGFMKIDFYGMIPSYLYKNCTSIFFKDVSLLSRGDLPSEKRSCLGRSCFQITSPVIAI</sequence>
<dbReference type="EMBL" id="CP080598">
    <property type="protein sequence ID" value="QYX31806.1"/>
    <property type="molecule type" value="Genomic_DNA"/>
</dbReference>
<evidence type="ECO:0000313" key="2">
    <source>
        <dbReference type="EMBL" id="QYX31806.1"/>
    </source>
</evidence>
<dbReference type="SUPFAM" id="SSF53335">
    <property type="entry name" value="S-adenosyl-L-methionine-dependent methyltransferases"/>
    <property type="match status" value="3"/>
</dbReference>